<name>A0A1Y1XKP7_9FUNG</name>
<evidence type="ECO:0000313" key="3">
    <source>
        <dbReference type="Proteomes" id="UP000193944"/>
    </source>
</evidence>
<reference evidence="2 3" key="1">
    <citation type="submission" date="2016-08" db="EMBL/GenBank/DDBJ databases">
        <title>A Parts List for Fungal Cellulosomes Revealed by Comparative Genomics.</title>
        <authorList>
            <consortium name="DOE Joint Genome Institute"/>
            <person name="Haitjema C.H."/>
            <person name="Gilmore S.P."/>
            <person name="Henske J.K."/>
            <person name="Solomon K.V."/>
            <person name="De Groot R."/>
            <person name="Kuo A."/>
            <person name="Mondo S.J."/>
            <person name="Salamov A.A."/>
            <person name="Labutti K."/>
            <person name="Zhao Z."/>
            <person name="Chiniquy J."/>
            <person name="Barry K."/>
            <person name="Brewer H.M."/>
            <person name="Purvine S.O."/>
            <person name="Wright A.T."/>
            <person name="Boxma B."/>
            <person name="Van Alen T."/>
            <person name="Hackstein J.H."/>
            <person name="Baker S.E."/>
            <person name="Grigoriev I.V."/>
            <person name="O'Malley M.A."/>
        </authorList>
    </citation>
    <scope>NUCLEOTIDE SEQUENCE [LARGE SCALE GENOMIC DNA]</scope>
    <source>
        <strain evidence="2 3">S4</strain>
    </source>
</reference>
<feature type="transmembrane region" description="Helical" evidence="1">
    <location>
        <begin position="15"/>
        <end position="36"/>
    </location>
</feature>
<keyword evidence="1" id="KW-0472">Membrane</keyword>
<dbReference type="Proteomes" id="UP000193944">
    <property type="component" value="Unassembled WGS sequence"/>
</dbReference>
<gene>
    <name evidence="2" type="ORF">BCR32DRAFT_265018</name>
</gene>
<evidence type="ECO:0000256" key="1">
    <source>
        <dbReference type="SAM" id="Phobius"/>
    </source>
</evidence>
<protein>
    <submittedName>
        <fullName evidence="2">Uncharacterized protein</fullName>
    </submittedName>
</protein>
<sequence length="192" mass="22567">MDINSKSWNFGKGKFLFFVPPKIAMYIISVITIFTIKIPSQFNLTGVILSLFDITILSVSILGIYATYKGSANLLRYFDFSRWTIVAVLATYYCYLVLFYFFFLDDLVERCEDVYVSMIERSTFCSKSNMKTSIYIEMVGMVIEILIQSYLSYHSHKYVTEVQTFDVEYENLESQRYKNKHRIIPVETNDIY</sequence>
<accession>A0A1Y1XKP7</accession>
<feature type="transmembrane region" description="Helical" evidence="1">
    <location>
        <begin position="80"/>
        <end position="103"/>
    </location>
</feature>
<keyword evidence="1" id="KW-0812">Transmembrane</keyword>
<keyword evidence="1" id="KW-1133">Transmembrane helix</keyword>
<feature type="transmembrane region" description="Helical" evidence="1">
    <location>
        <begin position="42"/>
        <end position="68"/>
    </location>
</feature>
<dbReference type="EMBL" id="MCFG01000022">
    <property type="protein sequence ID" value="ORX86328.1"/>
    <property type="molecule type" value="Genomic_DNA"/>
</dbReference>
<comment type="caution">
    <text evidence="2">The sequence shown here is derived from an EMBL/GenBank/DDBJ whole genome shotgun (WGS) entry which is preliminary data.</text>
</comment>
<reference evidence="2 3" key="2">
    <citation type="submission" date="2016-08" db="EMBL/GenBank/DDBJ databases">
        <title>Pervasive Adenine N6-methylation of Active Genes in Fungi.</title>
        <authorList>
            <consortium name="DOE Joint Genome Institute"/>
            <person name="Mondo S.J."/>
            <person name="Dannebaum R.O."/>
            <person name="Kuo R.C."/>
            <person name="Labutti K."/>
            <person name="Haridas S."/>
            <person name="Kuo A."/>
            <person name="Salamov A."/>
            <person name="Ahrendt S.R."/>
            <person name="Lipzen A."/>
            <person name="Sullivan W."/>
            <person name="Andreopoulos W.B."/>
            <person name="Clum A."/>
            <person name="Lindquist E."/>
            <person name="Daum C."/>
            <person name="Ramamoorthy G.K."/>
            <person name="Gryganskyi A."/>
            <person name="Culley D."/>
            <person name="Magnuson J.K."/>
            <person name="James T.Y."/>
            <person name="O'Malley M.A."/>
            <person name="Stajich J.E."/>
            <person name="Spatafora J.W."/>
            <person name="Visel A."/>
            <person name="Grigoriev I.V."/>
        </authorList>
    </citation>
    <scope>NUCLEOTIDE SEQUENCE [LARGE SCALE GENOMIC DNA]</scope>
    <source>
        <strain evidence="2 3">S4</strain>
    </source>
</reference>
<organism evidence="2 3">
    <name type="scientific">Anaeromyces robustus</name>
    <dbReference type="NCBI Taxonomy" id="1754192"/>
    <lineage>
        <taxon>Eukaryota</taxon>
        <taxon>Fungi</taxon>
        <taxon>Fungi incertae sedis</taxon>
        <taxon>Chytridiomycota</taxon>
        <taxon>Chytridiomycota incertae sedis</taxon>
        <taxon>Neocallimastigomycetes</taxon>
        <taxon>Neocallimastigales</taxon>
        <taxon>Neocallimastigaceae</taxon>
        <taxon>Anaeromyces</taxon>
    </lineage>
</organism>
<keyword evidence="3" id="KW-1185">Reference proteome</keyword>
<proteinExistence type="predicted"/>
<evidence type="ECO:0000313" key="2">
    <source>
        <dbReference type="EMBL" id="ORX86328.1"/>
    </source>
</evidence>
<dbReference type="AlphaFoldDB" id="A0A1Y1XKP7"/>
<dbReference type="OrthoDB" id="2135204at2759"/>